<dbReference type="PANTHER" id="PTHR44942">
    <property type="entry name" value="METHYLTRANSF_11 DOMAIN-CONTAINING PROTEIN"/>
    <property type="match status" value="1"/>
</dbReference>
<evidence type="ECO:0000256" key="2">
    <source>
        <dbReference type="ARBA" id="ARBA00022603"/>
    </source>
</evidence>
<name>A0A8X6PIE4_NEPPI</name>
<evidence type="ECO:0000259" key="4">
    <source>
        <dbReference type="Pfam" id="PF08241"/>
    </source>
</evidence>
<dbReference type="AlphaFoldDB" id="A0A8X6PIE4"/>
<proteinExistence type="inferred from homology"/>
<dbReference type="CDD" id="cd02440">
    <property type="entry name" value="AdoMet_MTases"/>
    <property type="match status" value="1"/>
</dbReference>
<dbReference type="InterPro" id="IPR013216">
    <property type="entry name" value="Methyltransf_11"/>
</dbReference>
<dbReference type="InterPro" id="IPR051052">
    <property type="entry name" value="Diverse_substrate_MTase"/>
</dbReference>
<evidence type="ECO:0000313" key="5">
    <source>
        <dbReference type="EMBL" id="GFT72361.1"/>
    </source>
</evidence>
<dbReference type="OrthoDB" id="8123669at2759"/>
<gene>
    <name evidence="5" type="primary">AVEN_154695_1</name>
    <name evidence="5" type="ORF">NPIL_158701</name>
</gene>
<dbReference type="InterPro" id="IPR029063">
    <property type="entry name" value="SAM-dependent_MTases_sf"/>
</dbReference>
<dbReference type="GO" id="GO:0032259">
    <property type="term" value="P:methylation"/>
    <property type="evidence" value="ECO:0007669"/>
    <property type="project" value="UniProtKB-KW"/>
</dbReference>
<protein>
    <submittedName>
        <fullName evidence="5">Methyltransf_25 domain-containing protein</fullName>
    </submittedName>
</protein>
<accession>A0A8X6PIE4</accession>
<comment type="caution">
    <text evidence="5">The sequence shown here is derived from an EMBL/GenBank/DDBJ whole genome shotgun (WGS) entry which is preliminary data.</text>
</comment>
<reference evidence="5" key="1">
    <citation type="submission" date="2020-08" db="EMBL/GenBank/DDBJ databases">
        <title>Multicomponent nature underlies the extraordinary mechanical properties of spider dragline silk.</title>
        <authorList>
            <person name="Kono N."/>
            <person name="Nakamura H."/>
            <person name="Mori M."/>
            <person name="Yoshida Y."/>
            <person name="Ohtoshi R."/>
            <person name="Malay A.D."/>
            <person name="Moran D.A.P."/>
            <person name="Tomita M."/>
            <person name="Numata K."/>
            <person name="Arakawa K."/>
        </authorList>
    </citation>
    <scope>NUCLEOTIDE SEQUENCE</scope>
</reference>
<evidence type="ECO:0000256" key="3">
    <source>
        <dbReference type="ARBA" id="ARBA00022679"/>
    </source>
</evidence>
<organism evidence="5 6">
    <name type="scientific">Nephila pilipes</name>
    <name type="common">Giant wood spider</name>
    <name type="synonym">Nephila maculata</name>
    <dbReference type="NCBI Taxonomy" id="299642"/>
    <lineage>
        <taxon>Eukaryota</taxon>
        <taxon>Metazoa</taxon>
        <taxon>Ecdysozoa</taxon>
        <taxon>Arthropoda</taxon>
        <taxon>Chelicerata</taxon>
        <taxon>Arachnida</taxon>
        <taxon>Araneae</taxon>
        <taxon>Araneomorphae</taxon>
        <taxon>Entelegynae</taxon>
        <taxon>Araneoidea</taxon>
        <taxon>Nephilidae</taxon>
        <taxon>Nephila</taxon>
    </lineage>
</organism>
<keyword evidence="3" id="KW-0808">Transferase</keyword>
<feature type="domain" description="Methyltransferase type 11" evidence="4">
    <location>
        <begin position="90"/>
        <end position="182"/>
    </location>
</feature>
<dbReference type="SUPFAM" id="SSF53335">
    <property type="entry name" value="S-adenosyl-L-methionine-dependent methyltransferases"/>
    <property type="match status" value="1"/>
</dbReference>
<evidence type="ECO:0000313" key="6">
    <source>
        <dbReference type="Proteomes" id="UP000887013"/>
    </source>
</evidence>
<dbReference type="EMBL" id="BMAW01070227">
    <property type="protein sequence ID" value="GFT72361.1"/>
    <property type="molecule type" value="Genomic_DNA"/>
</dbReference>
<keyword evidence="6" id="KW-1185">Reference proteome</keyword>
<keyword evidence="2" id="KW-0489">Methyltransferase</keyword>
<dbReference type="Proteomes" id="UP000887013">
    <property type="component" value="Unassembled WGS sequence"/>
</dbReference>
<dbReference type="PANTHER" id="PTHR44942:SF4">
    <property type="entry name" value="METHYLTRANSFERASE TYPE 11 DOMAIN-CONTAINING PROTEIN"/>
    <property type="match status" value="1"/>
</dbReference>
<sequence length="321" mass="36185">MHCESEAVIFSPTSASAEITSYISRTKLSLGKTRDRCQVRNMISSSSQQFDRSDQAKAYSQFRPDPPKELVEVIISYLEEEVPDPFGLAVDVGCGTGQSTLVLAPHFRSVLGCDVSKSQVREAVLSRKASNVQYRVSAAECLPVGDESVHLLTAGTCFHWLDIPAFFKEAKRVLVPGGVLAIYSSCAIYPVMGDEEKDYQLRILTNKLLYDDLKAYRSPKVQQVFEQYSNVEFPFEDVVRSRNIGHTYVACAADAMGYIKSMSTFQNLRAVYPFRADQLLQDYQDSLMNILNVSTEPESTPLAYRRDYFLILCRKDKRKTK</sequence>
<comment type="similarity">
    <text evidence="1">Belongs to the methyltransferase superfamily.</text>
</comment>
<dbReference type="Gene3D" id="3.40.50.150">
    <property type="entry name" value="Vaccinia Virus protein VP39"/>
    <property type="match status" value="1"/>
</dbReference>
<evidence type="ECO:0000256" key="1">
    <source>
        <dbReference type="ARBA" id="ARBA00008361"/>
    </source>
</evidence>
<dbReference type="GO" id="GO:0008757">
    <property type="term" value="F:S-adenosylmethionine-dependent methyltransferase activity"/>
    <property type="evidence" value="ECO:0007669"/>
    <property type="project" value="InterPro"/>
</dbReference>
<dbReference type="Pfam" id="PF08241">
    <property type="entry name" value="Methyltransf_11"/>
    <property type="match status" value="1"/>
</dbReference>